<accession>A0A1G1ZAD4</accession>
<sequence length="190" mass="21224">MEEKTENQSQKNKINAPKLIIGLGNPGEKYKKTYHNIGLVCVENLSNGEEFKNPAKSRKNLFEYTDQNGLKLAKTKTSMNESGRAVDAAVTYFKIKPADLIVAHDDSDITLGRYKLSFGSSSAGHHGVDSVIGVLGTKNFWRLRIGIRPQNTRAKALSFVLKKIKKDDEKTLNHVFEDIRTLLGFENDGK</sequence>
<dbReference type="NCBIfam" id="TIGR00447">
    <property type="entry name" value="pth"/>
    <property type="match status" value="1"/>
</dbReference>
<gene>
    <name evidence="4" type="ORF">A3H06_00685</name>
</gene>
<evidence type="ECO:0008006" key="6">
    <source>
        <dbReference type="Google" id="ProtNLM"/>
    </source>
</evidence>
<keyword evidence="3" id="KW-0694">RNA-binding</keyword>
<evidence type="ECO:0000256" key="2">
    <source>
        <dbReference type="ARBA" id="ARBA00022801"/>
    </source>
</evidence>
<dbReference type="PANTHER" id="PTHR17224">
    <property type="entry name" value="PEPTIDYL-TRNA HYDROLASE"/>
    <property type="match status" value="1"/>
</dbReference>
<keyword evidence="1" id="KW-0820">tRNA-binding</keyword>
<dbReference type="GO" id="GO:0000049">
    <property type="term" value="F:tRNA binding"/>
    <property type="evidence" value="ECO:0007669"/>
    <property type="project" value="UniProtKB-KW"/>
</dbReference>
<dbReference type="AlphaFoldDB" id="A0A1G1ZAD4"/>
<evidence type="ECO:0000256" key="1">
    <source>
        <dbReference type="ARBA" id="ARBA00022555"/>
    </source>
</evidence>
<dbReference type="SUPFAM" id="SSF53178">
    <property type="entry name" value="Peptidyl-tRNA hydrolase-like"/>
    <property type="match status" value="1"/>
</dbReference>
<evidence type="ECO:0000313" key="4">
    <source>
        <dbReference type="EMBL" id="OGY61613.1"/>
    </source>
</evidence>
<dbReference type="GO" id="GO:0004045">
    <property type="term" value="F:peptidyl-tRNA hydrolase activity"/>
    <property type="evidence" value="ECO:0007669"/>
    <property type="project" value="InterPro"/>
</dbReference>
<keyword evidence="2" id="KW-0378">Hydrolase</keyword>
<dbReference type="EMBL" id="MHJC01000016">
    <property type="protein sequence ID" value="OGY61613.1"/>
    <property type="molecule type" value="Genomic_DNA"/>
</dbReference>
<reference evidence="4 5" key="1">
    <citation type="journal article" date="2016" name="Nat. Commun.">
        <title>Thousands of microbial genomes shed light on interconnected biogeochemical processes in an aquifer system.</title>
        <authorList>
            <person name="Anantharaman K."/>
            <person name="Brown C.T."/>
            <person name="Hug L.A."/>
            <person name="Sharon I."/>
            <person name="Castelle C.J."/>
            <person name="Probst A.J."/>
            <person name="Thomas B.C."/>
            <person name="Singh A."/>
            <person name="Wilkins M.J."/>
            <person name="Karaoz U."/>
            <person name="Brodie E.L."/>
            <person name="Williams K.H."/>
            <person name="Hubbard S.S."/>
            <person name="Banfield J.F."/>
        </authorList>
    </citation>
    <scope>NUCLEOTIDE SEQUENCE [LARGE SCALE GENOMIC DNA]</scope>
</reference>
<protein>
    <recommendedName>
        <fullName evidence="6">Aminoacyl-tRNA hydrolase</fullName>
    </recommendedName>
</protein>
<dbReference type="Pfam" id="PF01195">
    <property type="entry name" value="Pept_tRNA_hydro"/>
    <property type="match status" value="1"/>
</dbReference>
<evidence type="ECO:0000256" key="3">
    <source>
        <dbReference type="ARBA" id="ARBA00022884"/>
    </source>
</evidence>
<dbReference type="InterPro" id="IPR036416">
    <property type="entry name" value="Pept_tRNA_hydro_sf"/>
</dbReference>
<comment type="caution">
    <text evidence="4">The sequence shown here is derived from an EMBL/GenBank/DDBJ whole genome shotgun (WGS) entry which is preliminary data.</text>
</comment>
<dbReference type="Proteomes" id="UP000176976">
    <property type="component" value="Unassembled WGS sequence"/>
</dbReference>
<name>A0A1G1ZAD4_9BACT</name>
<dbReference type="PANTHER" id="PTHR17224:SF1">
    <property type="entry name" value="PEPTIDYL-TRNA HYDROLASE"/>
    <property type="match status" value="1"/>
</dbReference>
<organism evidence="4 5">
    <name type="scientific">Candidatus Colwellbacteria bacterium RIFCSPLOWO2_12_FULL_44_13</name>
    <dbReference type="NCBI Taxonomy" id="1797694"/>
    <lineage>
        <taxon>Bacteria</taxon>
        <taxon>Candidatus Colwelliibacteriota</taxon>
    </lineage>
</organism>
<dbReference type="InterPro" id="IPR001328">
    <property type="entry name" value="Pept_tRNA_hydro"/>
</dbReference>
<evidence type="ECO:0000313" key="5">
    <source>
        <dbReference type="Proteomes" id="UP000176976"/>
    </source>
</evidence>
<dbReference type="CDD" id="cd00462">
    <property type="entry name" value="PTH"/>
    <property type="match status" value="1"/>
</dbReference>
<proteinExistence type="predicted"/>
<dbReference type="Gene3D" id="3.40.50.1470">
    <property type="entry name" value="Peptidyl-tRNA hydrolase"/>
    <property type="match status" value="1"/>
</dbReference>